<evidence type="ECO:0000256" key="1">
    <source>
        <dbReference type="ARBA" id="ARBA00004651"/>
    </source>
</evidence>
<evidence type="ECO:0000256" key="5">
    <source>
        <dbReference type="ARBA" id="ARBA00023136"/>
    </source>
</evidence>
<sequence length="419" mass="45679">MNANVNAPLPWYKGINKEQWSALIAGYLGWALDAFDTLLYSFTIISFMHAWNLSTGTTGLVATLSLLASSLGGIIFGIIADKIGRMKALTYSILLYALATGLCGFSQNIWQLLVLRLFVGLGLGGEWTAGATMISETWPKEHRGKALAIMQSAYAVGGMVASLIGGAIIAYFGWRVLYFVGALPALLVFYIRRNVKEPQIWLEKGAMASKSEKRDFPLIAIFKGQQLRKVLLGTLFVGLIMIASVPYGTWSSAYLATPVAKGGAGVSAINSTLMIFPTYFGMLFGYLFFGFLSDKFGRKKTFALFLLLASFFSPFQVYTAQISVFLYLLIGPIVGFFKVGTYSGLGPLLSELFPTRFRSTAVGFCYSIGRGMGALAVTVVGFYAQTFGLRNVLMATGIFFLLSFFFSFLLPETAGKELD</sequence>
<gene>
    <name evidence="8" type="ORF">SAMN02745215_00806</name>
</gene>
<organism evidence="8 9">
    <name type="scientific">Desulfitobacterium chlororespirans DSM 11544</name>
    <dbReference type="NCBI Taxonomy" id="1121395"/>
    <lineage>
        <taxon>Bacteria</taxon>
        <taxon>Bacillati</taxon>
        <taxon>Bacillota</taxon>
        <taxon>Clostridia</taxon>
        <taxon>Eubacteriales</taxon>
        <taxon>Desulfitobacteriaceae</taxon>
        <taxon>Desulfitobacterium</taxon>
    </lineage>
</organism>
<dbReference type="Proteomes" id="UP000184010">
    <property type="component" value="Unassembled WGS sequence"/>
</dbReference>
<dbReference type="PANTHER" id="PTHR23508">
    <property type="entry name" value="CARBOXYLIC ACID TRANSPORTER PROTEIN HOMOLOG"/>
    <property type="match status" value="1"/>
</dbReference>
<keyword evidence="5 6" id="KW-0472">Membrane</keyword>
<dbReference type="PANTHER" id="PTHR23508:SF10">
    <property type="entry name" value="CARBOXYLIC ACID TRANSPORTER PROTEIN HOMOLOG"/>
    <property type="match status" value="1"/>
</dbReference>
<dbReference type="Pfam" id="PF07690">
    <property type="entry name" value="MFS_1"/>
    <property type="match status" value="1"/>
</dbReference>
<feature type="domain" description="Major facilitator superfamily (MFS) profile" evidence="7">
    <location>
        <begin position="22"/>
        <end position="415"/>
    </location>
</feature>
<feature type="transmembrane region" description="Helical" evidence="6">
    <location>
        <begin position="324"/>
        <end position="349"/>
    </location>
</feature>
<feature type="transmembrane region" description="Helical" evidence="6">
    <location>
        <begin position="389"/>
        <end position="410"/>
    </location>
</feature>
<dbReference type="Gene3D" id="1.20.1250.20">
    <property type="entry name" value="MFS general substrate transporter like domains"/>
    <property type="match status" value="2"/>
</dbReference>
<accession>A0A1M7SGI4</accession>
<name>A0A1M7SGI4_9FIRM</name>
<dbReference type="InterPro" id="IPR036259">
    <property type="entry name" value="MFS_trans_sf"/>
</dbReference>
<keyword evidence="3 6" id="KW-0812">Transmembrane</keyword>
<evidence type="ECO:0000313" key="9">
    <source>
        <dbReference type="Proteomes" id="UP000184010"/>
    </source>
</evidence>
<proteinExistence type="predicted"/>
<reference evidence="9" key="1">
    <citation type="submission" date="2016-12" db="EMBL/GenBank/DDBJ databases">
        <authorList>
            <person name="Varghese N."/>
            <person name="Submissions S."/>
        </authorList>
    </citation>
    <scope>NUCLEOTIDE SEQUENCE [LARGE SCALE GENOMIC DNA]</scope>
    <source>
        <strain evidence="9">DSM 11544</strain>
    </source>
</reference>
<evidence type="ECO:0000256" key="4">
    <source>
        <dbReference type="ARBA" id="ARBA00022989"/>
    </source>
</evidence>
<evidence type="ECO:0000256" key="6">
    <source>
        <dbReference type="SAM" id="Phobius"/>
    </source>
</evidence>
<feature type="transmembrane region" description="Helical" evidence="6">
    <location>
        <begin position="361"/>
        <end position="383"/>
    </location>
</feature>
<comment type="subcellular location">
    <subcellularLocation>
        <location evidence="1">Cell membrane</location>
        <topology evidence="1">Multi-pass membrane protein</topology>
    </subcellularLocation>
</comment>
<dbReference type="SUPFAM" id="SSF103473">
    <property type="entry name" value="MFS general substrate transporter"/>
    <property type="match status" value="1"/>
</dbReference>
<dbReference type="InterPro" id="IPR011701">
    <property type="entry name" value="MFS"/>
</dbReference>
<dbReference type="GO" id="GO:0046943">
    <property type="term" value="F:carboxylic acid transmembrane transporter activity"/>
    <property type="evidence" value="ECO:0007669"/>
    <property type="project" value="TreeGrafter"/>
</dbReference>
<dbReference type="GO" id="GO:0005886">
    <property type="term" value="C:plasma membrane"/>
    <property type="evidence" value="ECO:0007669"/>
    <property type="project" value="UniProtKB-SubCell"/>
</dbReference>
<keyword evidence="9" id="KW-1185">Reference proteome</keyword>
<feature type="transmembrane region" description="Helical" evidence="6">
    <location>
        <begin position="20"/>
        <end position="48"/>
    </location>
</feature>
<dbReference type="AlphaFoldDB" id="A0A1M7SGI4"/>
<feature type="transmembrane region" description="Helical" evidence="6">
    <location>
        <begin position="60"/>
        <end position="81"/>
    </location>
</feature>
<evidence type="ECO:0000256" key="3">
    <source>
        <dbReference type="ARBA" id="ARBA00022692"/>
    </source>
</evidence>
<feature type="transmembrane region" description="Helical" evidence="6">
    <location>
        <begin position="268"/>
        <end position="289"/>
    </location>
</feature>
<dbReference type="RefSeq" id="WP_072771383.1">
    <property type="nucleotide sequence ID" value="NZ_FRDN01000004.1"/>
</dbReference>
<evidence type="ECO:0000256" key="2">
    <source>
        <dbReference type="ARBA" id="ARBA00022448"/>
    </source>
</evidence>
<keyword evidence="4 6" id="KW-1133">Transmembrane helix</keyword>
<dbReference type="PROSITE" id="PS50850">
    <property type="entry name" value="MFS"/>
    <property type="match status" value="1"/>
</dbReference>
<keyword evidence="2" id="KW-0813">Transport</keyword>
<protein>
    <submittedName>
        <fullName evidence="8">Predicted arabinose efflux permease, MFS family</fullName>
    </submittedName>
</protein>
<dbReference type="EMBL" id="FRDN01000004">
    <property type="protein sequence ID" value="SHN57550.1"/>
    <property type="molecule type" value="Genomic_DNA"/>
</dbReference>
<evidence type="ECO:0000313" key="8">
    <source>
        <dbReference type="EMBL" id="SHN57550.1"/>
    </source>
</evidence>
<evidence type="ECO:0000259" key="7">
    <source>
        <dbReference type="PROSITE" id="PS50850"/>
    </source>
</evidence>
<dbReference type="STRING" id="1121395.SAMN02745215_00806"/>
<feature type="transmembrane region" description="Helical" evidence="6">
    <location>
        <begin position="176"/>
        <end position="192"/>
    </location>
</feature>
<feature type="transmembrane region" description="Helical" evidence="6">
    <location>
        <begin position="230"/>
        <end position="248"/>
    </location>
</feature>
<dbReference type="InterPro" id="IPR020846">
    <property type="entry name" value="MFS_dom"/>
</dbReference>
<feature type="transmembrane region" description="Helical" evidence="6">
    <location>
        <begin position="88"/>
        <end position="107"/>
    </location>
</feature>
<feature type="transmembrane region" description="Helical" evidence="6">
    <location>
        <begin position="301"/>
        <end position="318"/>
    </location>
</feature>